<dbReference type="AlphaFoldDB" id="A4SEW4"/>
<gene>
    <name evidence="1" type="ordered locus">Cvib_1009</name>
</gene>
<dbReference type="STRING" id="290318.Cvib_1009"/>
<reference evidence="1" key="1">
    <citation type="submission" date="2007-03" db="EMBL/GenBank/DDBJ databases">
        <title>Complete sequence of Prosthecochloris vibrioformis DSM 265.</title>
        <authorList>
            <consortium name="US DOE Joint Genome Institute"/>
            <person name="Copeland A."/>
            <person name="Lucas S."/>
            <person name="Lapidus A."/>
            <person name="Barry K."/>
            <person name="Detter J.C."/>
            <person name="Glavina del Rio T."/>
            <person name="Hammon N."/>
            <person name="Israni S."/>
            <person name="Pitluck S."/>
            <person name="Schmutz J."/>
            <person name="Larimer F."/>
            <person name="Land M."/>
            <person name="Hauser L."/>
            <person name="Mikhailova N."/>
            <person name="Li T."/>
            <person name="Overmann J."/>
            <person name="Schuster S.C."/>
            <person name="Bryant D.A."/>
            <person name="Richardson P."/>
        </authorList>
    </citation>
    <scope>NUCLEOTIDE SEQUENCE [LARGE SCALE GENOMIC DNA]</scope>
    <source>
        <strain evidence="1">DSM 265</strain>
    </source>
</reference>
<proteinExistence type="predicted"/>
<organism evidence="1">
    <name type="scientific">Chlorobium phaeovibrioides (strain DSM 265 / 1930)</name>
    <name type="common">Prosthecochloris vibrioformis (strain DSM 265)</name>
    <dbReference type="NCBI Taxonomy" id="290318"/>
    <lineage>
        <taxon>Bacteria</taxon>
        <taxon>Pseudomonadati</taxon>
        <taxon>Chlorobiota</taxon>
        <taxon>Chlorobiia</taxon>
        <taxon>Chlorobiales</taxon>
        <taxon>Chlorobiaceae</taxon>
        <taxon>Chlorobium/Pelodictyon group</taxon>
        <taxon>Chlorobium</taxon>
    </lineage>
</organism>
<evidence type="ECO:0000313" key="1">
    <source>
        <dbReference type="EMBL" id="ABP37023.1"/>
    </source>
</evidence>
<protein>
    <submittedName>
        <fullName evidence="1">Uncharacterized protein</fullName>
    </submittedName>
</protein>
<sequence length="92" mass="10566">MIIASGFLQVLRRLCQSPSQLWFMTNEMFRRIAASYASLDAALNELMASERPWLALGEDERRESVELIEAIVADLHIFAERLRELRKQAGNT</sequence>
<name>A4SEW4_CHLPM</name>
<dbReference type="HOGENOM" id="CLU_2410868_0_0_10"/>
<accession>A4SEW4</accession>
<dbReference type="EMBL" id="CP000607">
    <property type="protein sequence ID" value="ABP37023.1"/>
    <property type="molecule type" value="Genomic_DNA"/>
</dbReference>
<dbReference type="KEGG" id="pvi:Cvib_1009"/>